<reference evidence="1 2" key="1">
    <citation type="submission" date="2018-12" db="EMBL/GenBank/DDBJ databases">
        <authorList>
            <consortium name="Pathogen Informatics"/>
        </authorList>
    </citation>
    <scope>NUCLEOTIDE SEQUENCE [LARGE SCALE GENOMIC DNA]</scope>
    <source>
        <strain evidence="1 2">NCTC6180</strain>
    </source>
</reference>
<organism evidence="1 2">
    <name type="scientific">Streptococcus equi subsp. zooepidemicus</name>
    <dbReference type="NCBI Taxonomy" id="40041"/>
    <lineage>
        <taxon>Bacteria</taxon>
        <taxon>Bacillati</taxon>
        <taxon>Bacillota</taxon>
        <taxon>Bacilli</taxon>
        <taxon>Lactobacillales</taxon>
        <taxon>Streptococcaceae</taxon>
        <taxon>Streptococcus</taxon>
    </lineage>
</organism>
<proteinExistence type="predicted"/>
<dbReference type="EMBL" id="LR134317">
    <property type="protein sequence ID" value="VEF04870.1"/>
    <property type="molecule type" value="Genomic_DNA"/>
</dbReference>
<dbReference type="Proteomes" id="UP000269903">
    <property type="component" value="Chromosome"/>
</dbReference>
<accession>A0A7Z8ZT73</accession>
<gene>
    <name evidence="1" type="ORF">NCTC6180_00050</name>
</gene>
<name>A0A7Z8ZT73_STRSZ</name>
<sequence length="48" mass="5605">MTDWQNGNGWIESFEDQQEKIQSNRKPKKVGKRNSILFLGIMPSQNLI</sequence>
<evidence type="ECO:0000313" key="1">
    <source>
        <dbReference type="EMBL" id="VEF04870.1"/>
    </source>
</evidence>
<evidence type="ECO:0000313" key="2">
    <source>
        <dbReference type="Proteomes" id="UP000269903"/>
    </source>
</evidence>
<dbReference type="AlphaFoldDB" id="A0A7Z8ZT73"/>
<protein>
    <submittedName>
        <fullName evidence="1">Uncharacterized protein</fullName>
    </submittedName>
</protein>